<evidence type="ECO:0000256" key="1">
    <source>
        <dbReference type="SAM" id="MobiDB-lite"/>
    </source>
</evidence>
<accession>A0A1I9G6I3</accession>
<protein>
    <submittedName>
        <fullName evidence="2">Bm8505</fullName>
    </submittedName>
</protein>
<proteinExistence type="predicted"/>
<reference evidence="2" key="1">
    <citation type="journal article" date="2007" name="Science">
        <title>Draft genome of the filarial nematode parasite Brugia malayi.</title>
        <authorList>
            <person name="Ghedin E."/>
            <person name="Wang S."/>
            <person name="Spiro D."/>
            <person name="Caler E."/>
            <person name="Zhao Q."/>
            <person name="Crabtree J."/>
            <person name="Allen J.E."/>
            <person name="Delcher A.L."/>
            <person name="Guiliano D.B."/>
            <person name="Miranda-Saavedra D."/>
            <person name="Angiuoli S.V."/>
            <person name="Creasy T."/>
            <person name="Amedeo P."/>
            <person name="Haas B."/>
            <person name="El-Sayed N.M."/>
            <person name="Wortman J.R."/>
            <person name="Feldblyum T."/>
            <person name="Tallon L."/>
            <person name="Schatz M."/>
            <person name="Shumway M."/>
            <person name="Koo H."/>
            <person name="Salzberg S.L."/>
            <person name="Schobel S."/>
            <person name="Pertea M."/>
            <person name="Pop M."/>
            <person name="White O."/>
            <person name="Barton G.J."/>
            <person name="Carlow C.K."/>
            <person name="Crawford M.J."/>
            <person name="Daub J."/>
            <person name="Dimmic M.W."/>
            <person name="Estes C.F."/>
            <person name="Foster J.M."/>
            <person name="Ganatra M."/>
            <person name="Gregory W.F."/>
            <person name="Johnson N.M."/>
            <person name="Jin J."/>
            <person name="Komuniecki R."/>
            <person name="Korf I."/>
            <person name="Kumar S."/>
            <person name="Laney S."/>
            <person name="Li B.W."/>
            <person name="Li W."/>
            <person name="Lindblom T.H."/>
            <person name="Lustigman S."/>
            <person name="Ma D."/>
            <person name="Maina C.V."/>
            <person name="Martin D.M."/>
            <person name="McCarter J.P."/>
            <person name="McReynolds L."/>
            <person name="Mitreva M."/>
            <person name="Nutman T.B."/>
            <person name="Parkinson J."/>
            <person name="Peregrin-Alvarez J.M."/>
            <person name="Poole C."/>
            <person name="Ren Q."/>
            <person name="Saunders L."/>
            <person name="Sluder A.E."/>
            <person name="Smith K."/>
            <person name="Stanke M."/>
            <person name="Unnasch T.R."/>
            <person name="Ware J."/>
            <person name="Wei A.D."/>
            <person name="Weil G."/>
            <person name="Williams D.J."/>
            <person name="Zhang Y."/>
            <person name="Williams S.A."/>
            <person name="Fraser-Liggett C."/>
            <person name="Slatko B."/>
            <person name="Blaxter M.L."/>
            <person name="Scott A.L."/>
        </authorList>
    </citation>
    <scope>NUCLEOTIDE SEQUENCE</scope>
    <source>
        <strain evidence="2">FR3</strain>
    </source>
</reference>
<organism evidence="2">
    <name type="scientific">Brugia malayi</name>
    <name type="common">Filarial nematode worm</name>
    <dbReference type="NCBI Taxonomy" id="6279"/>
    <lineage>
        <taxon>Eukaryota</taxon>
        <taxon>Metazoa</taxon>
        <taxon>Ecdysozoa</taxon>
        <taxon>Nematoda</taxon>
        <taxon>Chromadorea</taxon>
        <taxon>Rhabditida</taxon>
        <taxon>Spirurina</taxon>
        <taxon>Spiruromorpha</taxon>
        <taxon>Filarioidea</taxon>
        <taxon>Onchocercidae</taxon>
        <taxon>Brugia</taxon>
    </lineage>
</organism>
<feature type="region of interest" description="Disordered" evidence="1">
    <location>
        <begin position="1"/>
        <end position="47"/>
    </location>
</feature>
<dbReference type="EMBL" id="LN856378">
    <property type="protein sequence ID" value="CDQ03331.1"/>
    <property type="molecule type" value="Genomic_DNA"/>
</dbReference>
<sequence>MNELKYQQLPLIQLPPPPLPSPSPPSLSSSSSSSSSLPIPPPPRPPSIHHLSMLTLYHTFYFVR</sequence>
<reference evidence="2" key="2">
    <citation type="submission" date="2012-12" db="EMBL/GenBank/DDBJ databases">
        <authorList>
            <consortium name="WormBase Consortium"/>
            <person name="Ghedin E."/>
            <person name="Paulini M."/>
        </authorList>
    </citation>
    <scope>NUCLEOTIDE SEQUENCE</scope>
    <source>
        <strain evidence="2">FR3</strain>
    </source>
</reference>
<name>A0A1I9G6I3_BRUMA</name>
<dbReference type="AlphaFoldDB" id="A0A1I9G6I3"/>
<feature type="compositionally biased region" description="Pro residues" evidence="1">
    <location>
        <begin position="13"/>
        <end position="25"/>
    </location>
</feature>
<feature type="compositionally biased region" description="Low complexity" evidence="1">
    <location>
        <begin position="26"/>
        <end position="37"/>
    </location>
</feature>
<evidence type="ECO:0000313" key="2">
    <source>
        <dbReference type="EMBL" id="CDQ03331.1"/>
    </source>
</evidence>
<gene>
    <name evidence="2" type="primary">Bm8505</name>
    <name evidence="2" type="ORF">BM_Bm8505</name>
</gene>